<dbReference type="HOGENOM" id="CLU_871889_0_0_1"/>
<feature type="region of interest" description="Disordered" evidence="1">
    <location>
        <begin position="276"/>
        <end position="297"/>
    </location>
</feature>
<dbReference type="EMBL" id="KN832999">
    <property type="protein sequence ID" value="KIM81343.1"/>
    <property type="molecule type" value="Genomic_DNA"/>
</dbReference>
<name>A0A0C3B529_PILCF</name>
<protein>
    <submittedName>
        <fullName evidence="2">Uncharacterized protein</fullName>
    </submittedName>
</protein>
<gene>
    <name evidence="2" type="ORF">PILCRDRAFT_8708</name>
</gene>
<evidence type="ECO:0000313" key="3">
    <source>
        <dbReference type="Proteomes" id="UP000054166"/>
    </source>
</evidence>
<accession>A0A0C3B529</accession>
<evidence type="ECO:0000256" key="1">
    <source>
        <dbReference type="SAM" id="MobiDB-lite"/>
    </source>
</evidence>
<evidence type="ECO:0000313" key="2">
    <source>
        <dbReference type="EMBL" id="KIM81343.1"/>
    </source>
</evidence>
<sequence length="297" mass="32771">MNTQTDNLKRVLTDAVCLGKLENLATLRAESETHKSYQLGDFDDDQKIRRSFKVQVGRENYAFLVWRDTGEEVSVTICGDNCKSFGMALAALRRIHQYIDENFSVGVVRGFEISNSAGLDTIVAATRVLTPAESKVWSPVEGGPSTDIDPENVLRDLINTGKYLFMEDNVVAYSEMLPDIVEGTLTASDANPGIFRPGQLVEMSVNIRALLMGSMRNVVLRMDSLTMHDRYGAGLLADMKLSKRMSVPQESVTTPRKRKVDVSDIVVSRGVRPRMENMSIGGREGGEGVGESSKMIL</sequence>
<organism evidence="2 3">
    <name type="scientific">Piloderma croceum (strain F 1598)</name>
    <dbReference type="NCBI Taxonomy" id="765440"/>
    <lineage>
        <taxon>Eukaryota</taxon>
        <taxon>Fungi</taxon>
        <taxon>Dikarya</taxon>
        <taxon>Basidiomycota</taxon>
        <taxon>Agaricomycotina</taxon>
        <taxon>Agaricomycetes</taxon>
        <taxon>Agaricomycetidae</taxon>
        <taxon>Atheliales</taxon>
        <taxon>Atheliaceae</taxon>
        <taxon>Piloderma</taxon>
    </lineage>
</organism>
<proteinExistence type="predicted"/>
<reference evidence="2 3" key="1">
    <citation type="submission" date="2014-04" db="EMBL/GenBank/DDBJ databases">
        <authorList>
            <consortium name="DOE Joint Genome Institute"/>
            <person name="Kuo A."/>
            <person name="Tarkka M."/>
            <person name="Buscot F."/>
            <person name="Kohler A."/>
            <person name="Nagy L.G."/>
            <person name="Floudas D."/>
            <person name="Copeland A."/>
            <person name="Barry K.W."/>
            <person name="Cichocki N."/>
            <person name="Veneault-Fourrey C."/>
            <person name="LaButti K."/>
            <person name="Lindquist E.A."/>
            <person name="Lipzen A."/>
            <person name="Lundell T."/>
            <person name="Morin E."/>
            <person name="Murat C."/>
            <person name="Sun H."/>
            <person name="Tunlid A."/>
            <person name="Henrissat B."/>
            <person name="Grigoriev I.V."/>
            <person name="Hibbett D.S."/>
            <person name="Martin F."/>
            <person name="Nordberg H.P."/>
            <person name="Cantor M.N."/>
            <person name="Hua S.X."/>
        </authorList>
    </citation>
    <scope>NUCLEOTIDE SEQUENCE [LARGE SCALE GENOMIC DNA]</scope>
    <source>
        <strain evidence="2 3">F 1598</strain>
    </source>
</reference>
<dbReference type="InParanoid" id="A0A0C3B529"/>
<dbReference type="AlphaFoldDB" id="A0A0C3B529"/>
<dbReference type="Proteomes" id="UP000054166">
    <property type="component" value="Unassembled WGS sequence"/>
</dbReference>
<reference evidence="3" key="2">
    <citation type="submission" date="2015-01" db="EMBL/GenBank/DDBJ databases">
        <title>Evolutionary Origins and Diversification of the Mycorrhizal Mutualists.</title>
        <authorList>
            <consortium name="DOE Joint Genome Institute"/>
            <consortium name="Mycorrhizal Genomics Consortium"/>
            <person name="Kohler A."/>
            <person name="Kuo A."/>
            <person name="Nagy L.G."/>
            <person name="Floudas D."/>
            <person name="Copeland A."/>
            <person name="Barry K.W."/>
            <person name="Cichocki N."/>
            <person name="Veneault-Fourrey C."/>
            <person name="LaButti K."/>
            <person name="Lindquist E.A."/>
            <person name="Lipzen A."/>
            <person name="Lundell T."/>
            <person name="Morin E."/>
            <person name="Murat C."/>
            <person name="Riley R."/>
            <person name="Ohm R."/>
            <person name="Sun H."/>
            <person name="Tunlid A."/>
            <person name="Henrissat B."/>
            <person name="Grigoriev I.V."/>
            <person name="Hibbett D.S."/>
            <person name="Martin F."/>
        </authorList>
    </citation>
    <scope>NUCLEOTIDE SEQUENCE [LARGE SCALE GENOMIC DNA]</scope>
    <source>
        <strain evidence="3">F 1598</strain>
    </source>
</reference>
<keyword evidence="3" id="KW-1185">Reference proteome</keyword>